<organism evidence="2 3">
    <name type="scientific">Lactuca virosa</name>
    <dbReference type="NCBI Taxonomy" id="75947"/>
    <lineage>
        <taxon>Eukaryota</taxon>
        <taxon>Viridiplantae</taxon>
        <taxon>Streptophyta</taxon>
        <taxon>Embryophyta</taxon>
        <taxon>Tracheophyta</taxon>
        <taxon>Spermatophyta</taxon>
        <taxon>Magnoliopsida</taxon>
        <taxon>eudicotyledons</taxon>
        <taxon>Gunneridae</taxon>
        <taxon>Pentapetalae</taxon>
        <taxon>asterids</taxon>
        <taxon>campanulids</taxon>
        <taxon>Asterales</taxon>
        <taxon>Asteraceae</taxon>
        <taxon>Cichorioideae</taxon>
        <taxon>Cichorieae</taxon>
        <taxon>Lactucinae</taxon>
        <taxon>Lactuca</taxon>
    </lineage>
</organism>
<dbReference type="PANTHER" id="PTHR31170:SF25">
    <property type="entry name" value="BNAA09G04570D PROTEIN"/>
    <property type="match status" value="1"/>
</dbReference>
<reference evidence="2 3" key="1">
    <citation type="submission" date="2022-01" db="EMBL/GenBank/DDBJ databases">
        <authorList>
            <person name="Xiong W."/>
            <person name="Schranz E."/>
        </authorList>
    </citation>
    <scope>NUCLEOTIDE SEQUENCE [LARGE SCALE GENOMIC DNA]</scope>
</reference>
<keyword evidence="1" id="KW-0472">Membrane</keyword>
<gene>
    <name evidence="2" type="ORF">LVIROSA_LOCUS19645</name>
</gene>
<dbReference type="Proteomes" id="UP001157418">
    <property type="component" value="Unassembled WGS sequence"/>
</dbReference>
<dbReference type="Pfam" id="PF03140">
    <property type="entry name" value="DUF247"/>
    <property type="match status" value="1"/>
</dbReference>
<feature type="transmembrane region" description="Helical" evidence="1">
    <location>
        <begin position="139"/>
        <end position="160"/>
    </location>
</feature>
<keyword evidence="3" id="KW-1185">Reference proteome</keyword>
<protein>
    <submittedName>
        <fullName evidence="2">Uncharacterized protein</fullName>
    </submittedName>
</protein>
<keyword evidence="1" id="KW-0812">Transmembrane</keyword>
<evidence type="ECO:0000313" key="3">
    <source>
        <dbReference type="Proteomes" id="UP001157418"/>
    </source>
</evidence>
<accession>A0AAU9ND58</accession>
<dbReference type="AlphaFoldDB" id="A0AAU9ND58"/>
<sequence>MAMEFQTSMFASWPSWCRGKPTLKMPVLRINNFTELVLRNLIAYEQYFGHDTYVTSYAMAMGMLVNTEEDIAKLIKSKVLINHIGSNEKAANAMNSLCKELPVLNFCYVDEWKQLDVRYNSYWPKNIAALKRTYFSSPWSMIALIAGVALFALTVVQTIYTVNAA</sequence>
<evidence type="ECO:0000256" key="1">
    <source>
        <dbReference type="SAM" id="Phobius"/>
    </source>
</evidence>
<name>A0AAU9ND58_9ASTR</name>
<dbReference type="PANTHER" id="PTHR31170">
    <property type="entry name" value="BNAC04G53230D PROTEIN"/>
    <property type="match status" value="1"/>
</dbReference>
<comment type="caution">
    <text evidence="2">The sequence shown here is derived from an EMBL/GenBank/DDBJ whole genome shotgun (WGS) entry which is preliminary data.</text>
</comment>
<dbReference type="EMBL" id="CAKMRJ010003334">
    <property type="protein sequence ID" value="CAH1433033.1"/>
    <property type="molecule type" value="Genomic_DNA"/>
</dbReference>
<proteinExistence type="predicted"/>
<keyword evidence="1" id="KW-1133">Transmembrane helix</keyword>
<evidence type="ECO:0000313" key="2">
    <source>
        <dbReference type="EMBL" id="CAH1433033.1"/>
    </source>
</evidence>
<dbReference type="InterPro" id="IPR004158">
    <property type="entry name" value="DUF247_pln"/>
</dbReference>